<dbReference type="AlphaFoldDB" id="A0A934V0J8"/>
<organism evidence="2 3">
    <name type="scientific">Rhodovibrio salinarum</name>
    <dbReference type="NCBI Taxonomy" id="1087"/>
    <lineage>
        <taxon>Bacteria</taxon>
        <taxon>Pseudomonadati</taxon>
        <taxon>Pseudomonadota</taxon>
        <taxon>Alphaproteobacteria</taxon>
        <taxon>Rhodospirillales</taxon>
        <taxon>Rhodovibrionaceae</taxon>
        <taxon>Rhodovibrio</taxon>
    </lineage>
</organism>
<dbReference type="Pfam" id="PF07883">
    <property type="entry name" value="Cupin_2"/>
    <property type="match status" value="1"/>
</dbReference>
<dbReference type="CDD" id="cd02226">
    <property type="entry name" value="cupin_YdbB-like"/>
    <property type="match status" value="1"/>
</dbReference>
<dbReference type="SUPFAM" id="SSF51182">
    <property type="entry name" value="RmlC-like cupins"/>
    <property type="match status" value="1"/>
</dbReference>
<evidence type="ECO:0000313" key="2">
    <source>
        <dbReference type="EMBL" id="MBK1697510.1"/>
    </source>
</evidence>
<dbReference type="EMBL" id="NRRE01000026">
    <property type="protein sequence ID" value="MBK1697510.1"/>
    <property type="molecule type" value="Genomic_DNA"/>
</dbReference>
<proteinExistence type="predicted"/>
<reference evidence="2" key="2">
    <citation type="journal article" date="2020" name="Microorganisms">
        <title>Osmotic Adaptation and Compatible Solute Biosynthesis of Phototrophic Bacteria as Revealed from Genome Analyses.</title>
        <authorList>
            <person name="Imhoff J.F."/>
            <person name="Rahn T."/>
            <person name="Kunzel S."/>
            <person name="Keller A."/>
            <person name="Neulinger S.C."/>
        </authorList>
    </citation>
    <scope>NUCLEOTIDE SEQUENCE</scope>
    <source>
        <strain evidence="2">DSM 9154</strain>
    </source>
</reference>
<evidence type="ECO:0000259" key="1">
    <source>
        <dbReference type="Pfam" id="PF07883"/>
    </source>
</evidence>
<dbReference type="InterPro" id="IPR011051">
    <property type="entry name" value="RmlC_Cupin_sf"/>
</dbReference>
<protein>
    <submittedName>
        <fullName evidence="2">Cupin domain-containing protein</fullName>
    </submittedName>
</protein>
<dbReference type="InterPro" id="IPR014710">
    <property type="entry name" value="RmlC-like_jellyroll"/>
</dbReference>
<comment type="caution">
    <text evidence="2">The sequence shown here is derived from an EMBL/GenBank/DDBJ whole genome shotgun (WGS) entry which is preliminary data.</text>
</comment>
<sequence>MDKISLGQAFAGFSDTWSPKVAGDINEFQVKLAKLEGAFEWHHHDREDELFLVWSGRLLMHYRDRTVELHPGDFIVVPHGVEHLPEAPDGICEVLLLEPGSTVNTGNVTSDRTVAKPERLD</sequence>
<dbReference type="InterPro" id="IPR052044">
    <property type="entry name" value="PKS_Associated_Protein"/>
</dbReference>
<gene>
    <name evidence="2" type="ORF">CKO21_09665</name>
</gene>
<accession>A0A934V0J8</accession>
<dbReference type="PANTHER" id="PTHR36114:SF1">
    <property type="entry name" value="16.7 KDA PROTEIN IN WHIE LOCUS"/>
    <property type="match status" value="1"/>
</dbReference>
<feature type="domain" description="Cupin type-2" evidence="1">
    <location>
        <begin position="32"/>
        <end position="89"/>
    </location>
</feature>
<reference evidence="2" key="1">
    <citation type="submission" date="2017-08" db="EMBL/GenBank/DDBJ databases">
        <authorList>
            <person name="Imhoff J.F."/>
            <person name="Rahn T."/>
            <person name="Kuenzel S."/>
            <person name="Neulinger S.C."/>
        </authorList>
    </citation>
    <scope>NUCLEOTIDE SEQUENCE</scope>
    <source>
        <strain evidence="2">DSM 9154</strain>
    </source>
</reference>
<dbReference type="InterPro" id="IPR013096">
    <property type="entry name" value="Cupin_2"/>
</dbReference>
<dbReference type="Proteomes" id="UP000778970">
    <property type="component" value="Unassembled WGS sequence"/>
</dbReference>
<dbReference type="Gene3D" id="2.60.120.10">
    <property type="entry name" value="Jelly Rolls"/>
    <property type="match status" value="1"/>
</dbReference>
<dbReference type="RefSeq" id="WP_027289226.1">
    <property type="nucleotide sequence ID" value="NZ_NRRE01000026.1"/>
</dbReference>
<dbReference type="PANTHER" id="PTHR36114">
    <property type="entry name" value="16.7 KDA PROTEIN IN WHIE LOCUS"/>
    <property type="match status" value="1"/>
</dbReference>
<name>A0A934V0J8_9PROT</name>
<keyword evidence="3" id="KW-1185">Reference proteome</keyword>
<evidence type="ECO:0000313" key="3">
    <source>
        <dbReference type="Proteomes" id="UP000778970"/>
    </source>
</evidence>